<evidence type="ECO:0000256" key="8">
    <source>
        <dbReference type="ARBA" id="ARBA00022832"/>
    </source>
</evidence>
<dbReference type="SUPFAM" id="SSF47336">
    <property type="entry name" value="ACP-like"/>
    <property type="match status" value="1"/>
</dbReference>
<dbReference type="GeneTree" id="ENSGT00390000002127"/>
<keyword evidence="6" id="KW-0597">Phosphoprotein</keyword>
<dbReference type="Proteomes" id="UP000694388">
    <property type="component" value="Unplaced"/>
</dbReference>
<evidence type="ECO:0000256" key="4">
    <source>
        <dbReference type="ARBA" id="ARBA00022450"/>
    </source>
</evidence>
<dbReference type="HAMAP" id="MF_01217">
    <property type="entry name" value="Acyl_carrier"/>
    <property type="match status" value="1"/>
</dbReference>
<dbReference type="Pfam" id="PF00550">
    <property type="entry name" value="PP-binding"/>
    <property type="match status" value="1"/>
</dbReference>
<reference evidence="16" key="2">
    <citation type="submission" date="2025-09" db="UniProtKB">
        <authorList>
            <consortium name="Ensembl"/>
        </authorList>
    </citation>
    <scope>IDENTIFICATION</scope>
</reference>
<evidence type="ECO:0000256" key="14">
    <source>
        <dbReference type="RuleBase" id="RU000722"/>
    </source>
</evidence>
<keyword evidence="10" id="KW-0249">Electron transport</keyword>
<evidence type="ECO:0000256" key="7">
    <source>
        <dbReference type="ARBA" id="ARBA00022660"/>
    </source>
</evidence>
<evidence type="ECO:0000256" key="9">
    <source>
        <dbReference type="ARBA" id="ARBA00022946"/>
    </source>
</evidence>
<evidence type="ECO:0000256" key="3">
    <source>
        <dbReference type="ARBA" id="ARBA00022448"/>
    </source>
</evidence>
<dbReference type="PROSITE" id="PS50075">
    <property type="entry name" value="CARRIER"/>
    <property type="match status" value="1"/>
</dbReference>
<proteinExistence type="inferred from homology"/>
<evidence type="ECO:0000256" key="12">
    <source>
        <dbReference type="ARBA" id="ARBA00023128"/>
    </source>
</evidence>
<evidence type="ECO:0000313" key="16">
    <source>
        <dbReference type="Ensembl" id="ENSEBUP00000007227.1"/>
    </source>
</evidence>
<keyword evidence="8" id="KW-0276">Fatty acid metabolism</keyword>
<dbReference type="PANTHER" id="PTHR20863">
    <property type="entry name" value="ACYL CARRIER PROTEIN"/>
    <property type="match status" value="1"/>
</dbReference>
<dbReference type="AlphaFoldDB" id="A0A8C4NIB0"/>
<accession>A0A8C4NIB0</accession>
<dbReference type="InterPro" id="IPR036736">
    <property type="entry name" value="ACP-like_sf"/>
</dbReference>
<keyword evidence="12" id="KW-0496">Mitochondrion</keyword>
<dbReference type="InterPro" id="IPR009081">
    <property type="entry name" value="PP-bd_ACP"/>
</dbReference>
<dbReference type="Gene3D" id="1.10.1200.10">
    <property type="entry name" value="ACP-like"/>
    <property type="match status" value="1"/>
</dbReference>
<reference evidence="16" key="1">
    <citation type="submission" date="2025-08" db="UniProtKB">
        <authorList>
            <consortium name="Ensembl"/>
        </authorList>
    </citation>
    <scope>IDENTIFICATION</scope>
</reference>
<evidence type="ECO:0000313" key="17">
    <source>
        <dbReference type="Proteomes" id="UP000694388"/>
    </source>
</evidence>
<keyword evidence="9" id="KW-0809">Transit peptide</keyword>
<name>A0A8C4NIB0_EPTBU</name>
<comment type="function">
    <text evidence="14">Carrier of the growing fatty acid chain in fatty acid biosynthesis.</text>
</comment>
<dbReference type="FunFam" id="1.10.1200.10:FF:000008">
    <property type="entry name" value="Acyl carrier protein"/>
    <property type="match status" value="1"/>
</dbReference>
<protein>
    <recommendedName>
        <fullName evidence="14">Acyl carrier protein</fullName>
    </recommendedName>
</protein>
<keyword evidence="4 14" id="KW-0596">Phosphopantetheine</keyword>
<feature type="domain" description="Carrier" evidence="15">
    <location>
        <begin position="50"/>
        <end position="125"/>
    </location>
</feature>
<keyword evidence="13 14" id="KW-0275">Fatty acid biosynthesis</keyword>
<dbReference type="GO" id="GO:0031966">
    <property type="term" value="C:mitochondrial membrane"/>
    <property type="evidence" value="ECO:0007669"/>
    <property type="project" value="UniProtKB-ARBA"/>
</dbReference>
<dbReference type="PANTHER" id="PTHR20863:SF28">
    <property type="entry name" value="ACYL CARRIER PROTEIN, MITOCHONDRIAL"/>
    <property type="match status" value="1"/>
</dbReference>
<dbReference type="PROSITE" id="PS00012">
    <property type="entry name" value="PHOSPHOPANTETHEINE"/>
    <property type="match status" value="1"/>
</dbReference>
<evidence type="ECO:0000259" key="15">
    <source>
        <dbReference type="PROSITE" id="PS50075"/>
    </source>
</evidence>
<evidence type="ECO:0000256" key="1">
    <source>
        <dbReference type="ARBA" id="ARBA00004173"/>
    </source>
</evidence>
<keyword evidence="7" id="KW-0679">Respiratory chain</keyword>
<evidence type="ECO:0000256" key="11">
    <source>
        <dbReference type="ARBA" id="ARBA00023098"/>
    </source>
</evidence>
<dbReference type="GO" id="GO:0045271">
    <property type="term" value="C:respiratory chain complex I"/>
    <property type="evidence" value="ECO:0007669"/>
    <property type="project" value="UniProtKB-ARBA"/>
</dbReference>
<dbReference type="InterPro" id="IPR006162">
    <property type="entry name" value="Ppantetheine_attach_site"/>
</dbReference>
<evidence type="ECO:0000256" key="5">
    <source>
        <dbReference type="ARBA" id="ARBA00022516"/>
    </source>
</evidence>
<sequence length="129" mass="14742">GARCSLSRCAGSLFVYVSPSPPLGLPQVLPTARVNFQLVRNYSDVPMSLELIRNRVMYVLKMYDKIDPERLDVTSHFMKDFGLDSLDQVEIIMAMEDEFVFEIPDGEAEKLMTPQDLIDYIADKNDVYE</sequence>
<organism evidence="16 17">
    <name type="scientific">Eptatretus burgeri</name>
    <name type="common">Inshore hagfish</name>
    <dbReference type="NCBI Taxonomy" id="7764"/>
    <lineage>
        <taxon>Eukaryota</taxon>
        <taxon>Metazoa</taxon>
        <taxon>Chordata</taxon>
        <taxon>Craniata</taxon>
        <taxon>Vertebrata</taxon>
        <taxon>Cyclostomata</taxon>
        <taxon>Myxini</taxon>
        <taxon>Myxiniformes</taxon>
        <taxon>Myxinidae</taxon>
        <taxon>Eptatretinae</taxon>
        <taxon>Eptatretus</taxon>
    </lineage>
</organism>
<keyword evidence="3" id="KW-0813">Transport</keyword>
<evidence type="ECO:0000256" key="10">
    <source>
        <dbReference type="ARBA" id="ARBA00022982"/>
    </source>
</evidence>
<keyword evidence="11" id="KW-0443">Lipid metabolism</keyword>
<dbReference type="GO" id="GO:0000036">
    <property type="term" value="F:acyl carrier activity"/>
    <property type="evidence" value="ECO:0007669"/>
    <property type="project" value="TreeGrafter"/>
</dbReference>
<keyword evidence="5 14" id="KW-0444">Lipid biosynthesis</keyword>
<evidence type="ECO:0000256" key="2">
    <source>
        <dbReference type="ARBA" id="ARBA00010930"/>
    </source>
</evidence>
<evidence type="ECO:0000256" key="13">
    <source>
        <dbReference type="ARBA" id="ARBA00023160"/>
    </source>
</evidence>
<dbReference type="OMA" id="RFKTPRD"/>
<comment type="subcellular location">
    <subcellularLocation>
        <location evidence="1">Mitochondrion</location>
    </subcellularLocation>
</comment>
<evidence type="ECO:0000256" key="6">
    <source>
        <dbReference type="ARBA" id="ARBA00022553"/>
    </source>
</evidence>
<dbReference type="Ensembl" id="ENSEBUT00000007702.1">
    <property type="protein sequence ID" value="ENSEBUP00000007227.1"/>
    <property type="gene ID" value="ENSEBUG00000004730.1"/>
</dbReference>
<comment type="similarity">
    <text evidence="2">Belongs to the acyl carrier protein (ACP) family.</text>
</comment>
<dbReference type="InterPro" id="IPR003231">
    <property type="entry name" value="ACP"/>
</dbReference>
<dbReference type="GO" id="GO:0000035">
    <property type="term" value="F:acyl binding"/>
    <property type="evidence" value="ECO:0007669"/>
    <property type="project" value="TreeGrafter"/>
</dbReference>
<keyword evidence="17" id="KW-1185">Reference proteome</keyword>